<evidence type="ECO:0000313" key="1">
    <source>
        <dbReference type="EMBL" id="KAH8008584.1"/>
    </source>
</evidence>
<organism evidence="1 2">
    <name type="scientific">Sphaerodactylus townsendi</name>
    <dbReference type="NCBI Taxonomy" id="933632"/>
    <lineage>
        <taxon>Eukaryota</taxon>
        <taxon>Metazoa</taxon>
        <taxon>Chordata</taxon>
        <taxon>Craniata</taxon>
        <taxon>Vertebrata</taxon>
        <taxon>Euteleostomi</taxon>
        <taxon>Lepidosauria</taxon>
        <taxon>Squamata</taxon>
        <taxon>Bifurcata</taxon>
        <taxon>Gekkota</taxon>
        <taxon>Sphaerodactylidae</taxon>
        <taxon>Sphaerodactylus</taxon>
    </lineage>
</organism>
<keyword evidence="2" id="KW-1185">Reference proteome</keyword>
<accession>A0ACB8FT96</accession>
<comment type="caution">
    <text evidence="1">The sequence shown here is derived from an EMBL/GenBank/DDBJ whole genome shotgun (WGS) entry which is preliminary data.</text>
</comment>
<name>A0ACB8FT96_9SAUR</name>
<proteinExistence type="predicted"/>
<dbReference type="Proteomes" id="UP000827872">
    <property type="component" value="Linkage Group LG06"/>
</dbReference>
<reference evidence="1" key="1">
    <citation type="submission" date="2021-08" db="EMBL/GenBank/DDBJ databases">
        <title>The first chromosome-level gecko genome reveals the dynamic sex chromosomes of Neotropical dwarf geckos (Sphaerodactylidae: Sphaerodactylus).</title>
        <authorList>
            <person name="Pinto B.J."/>
            <person name="Keating S.E."/>
            <person name="Gamble T."/>
        </authorList>
    </citation>
    <scope>NUCLEOTIDE SEQUENCE</scope>
    <source>
        <strain evidence="1">TG3544</strain>
    </source>
</reference>
<dbReference type="EMBL" id="CM037619">
    <property type="protein sequence ID" value="KAH8008584.1"/>
    <property type="molecule type" value="Genomic_DNA"/>
</dbReference>
<gene>
    <name evidence="1" type="primary">ERCC1</name>
    <name evidence="1" type="ORF">K3G42_030055</name>
</gene>
<protein>
    <submittedName>
        <fullName evidence="1">Excision repair cross-complementation group 1</fullName>
    </submittedName>
</protein>
<sequence length="364" mass="40255">MRQRSVSLSHWPRAVEMEPLAAGTTSGGRKKFTVKTQDEDDNVALAQLLFKPSCTSSPSPAPEPPAGPEGATYADYIVGQATDSLVPLAKPAAAVTVAVTRLQSSQAMQTNSKDKELPLNLAPKPGAKHNSIIVSPRQRGNPILKFICNVPWEFGEIVPDYVLGQSTCALFLSLRYHHLKPNYIHERLQSLGKTYMLQVLLIQVDVKDPHQALKELAKICILADCTLVLAWSAEEAGRYLETYKAYEQKPADLLKEKVDQNYLSRVTDCLTSVKSVNKTDTLTLLSTFAVSSFSFFWGATQRGDPRIALQKRTDSHRTPFRLIPSPPCYFIPKEISGSHPRHPLKPRMEQGSAPSQLRGLSCHP</sequence>
<evidence type="ECO:0000313" key="2">
    <source>
        <dbReference type="Proteomes" id="UP000827872"/>
    </source>
</evidence>